<dbReference type="EMBL" id="SMSE01000003">
    <property type="protein sequence ID" value="TDG12759.1"/>
    <property type="molecule type" value="Genomic_DNA"/>
</dbReference>
<sequence length="292" mass="33152">MLIAVGLARNCAPVIEGNVRNIYSILANIAPGNFLFLIYENDSRDETSQILLDLQSSLHGLKVITETGVDRLYPERYRRLALCRNRLLQEVFQTIDPSTQGHLMMVDLDDRIGASLQEDQVKLALGTMDQHGLDGVFPVSRPNYYDIFALRAPGWCESDCLELFNRDRSRYGEMAAWFLRVTSKQKSVDEFPRGQLIPVESAFGGVGIYNLQAIRHSKYAVSSNHEQTVCEHVVFNRGLGELAILSDFVVEAPFEHMTWQLESNRKILLKRLGCFIADIRLMVQSLFQGQPR</sequence>
<dbReference type="Proteomes" id="UP000295554">
    <property type="component" value="Unassembled WGS sequence"/>
</dbReference>
<protein>
    <submittedName>
        <fullName evidence="1">Uncharacterized protein</fullName>
    </submittedName>
</protein>
<organism evidence="1 2">
    <name type="scientific">Seongchinamella unica</name>
    <dbReference type="NCBI Taxonomy" id="2547392"/>
    <lineage>
        <taxon>Bacteria</taxon>
        <taxon>Pseudomonadati</taxon>
        <taxon>Pseudomonadota</taxon>
        <taxon>Gammaproteobacteria</taxon>
        <taxon>Cellvibrionales</taxon>
        <taxon>Halieaceae</taxon>
        <taxon>Seongchinamella</taxon>
    </lineage>
</organism>
<dbReference type="OrthoDB" id="1550652at2"/>
<evidence type="ECO:0000313" key="2">
    <source>
        <dbReference type="Proteomes" id="UP000295554"/>
    </source>
</evidence>
<name>A0A4R5LQG0_9GAMM</name>
<proteinExistence type="predicted"/>
<evidence type="ECO:0000313" key="1">
    <source>
        <dbReference type="EMBL" id="TDG12759.1"/>
    </source>
</evidence>
<comment type="caution">
    <text evidence="1">The sequence shown here is derived from an EMBL/GenBank/DDBJ whole genome shotgun (WGS) entry which is preliminary data.</text>
</comment>
<keyword evidence="2" id="KW-1185">Reference proteome</keyword>
<dbReference type="RefSeq" id="WP_133213850.1">
    <property type="nucleotide sequence ID" value="NZ_SMSE01000003.1"/>
</dbReference>
<dbReference type="AlphaFoldDB" id="A0A4R5LQG0"/>
<accession>A0A4R5LQG0</accession>
<gene>
    <name evidence="1" type="ORF">E2F43_14415</name>
</gene>
<reference evidence="1 2" key="1">
    <citation type="submission" date="2019-03" db="EMBL/GenBank/DDBJ databases">
        <title>Seongchinamella monodicae gen. nov., sp. nov., a novel member of the Gammaproteobacteria isolated from a tidal mudflat of beach.</title>
        <authorList>
            <person name="Yang H.G."/>
            <person name="Kang J.W."/>
            <person name="Lee S.D."/>
        </authorList>
    </citation>
    <scope>NUCLEOTIDE SEQUENCE [LARGE SCALE GENOMIC DNA]</scope>
    <source>
        <strain evidence="1 2">GH4-78</strain>
    </source>
</reference>